<gene>
    <name evidence="11" type="ORF">B7P43_G02165</name>
</gene>
<keyword evidence="2 10" id="KW-0444">Lipid biosynthesis</keyword>
<keyword evidence="9 10" id="KW-0275">Fatty acid biosynthesis</keyword>
<evidence type="ECO:0000256" key="2">
    <source>
        <dbReference type="ARBA" id="ARBA00022516"/>
    </source>
</evidence>
<dbReference type="InterPro" id="IPR030457">
    <property type="entry name" value="ELO_CS"/>
</dbReference>
<dbReference type="GO" id="GO:0009922">
    <property type="term" value="F:fatty acid elongase activity"/>
    <property type="evidence" value="ECO:0007669"/>
    <property type="project" value="UniProtKB-EC"/>
</dbReference>
<organism evidence="11 12">
    <name type="scientific">Cryptotermes secundus</name>
    <dbReference type="NCBI Taxonomy" id="105785"/>
    <lineage>
        <taxon>Eukaryota</taxon>
        <taxon>Metazoa</taxon>
        <taxon>Ecdysozoa</taxon>
        <taxon>Arthropoda</taxon>
        <taxon>Hexapoda</taxon>
        <taxon>Insecta</taxon>
        <taxon>Pterygota</taxon>
        <taxon>Neoptera</taxon>
        <taxon>Polyneoptera</taxon>
        <taxon>Dictyoptera</taxon>
        <taxon>Blattodea</taxon>
        <taxon>Blattoidea</taxon>
        <taxon>Termitoidae</taxon>
        <taxon>Kalotermitidae</taxon>
        <taxon>Cryptotermitinae</taxon>
        <taxon>Cryptotermes</taxon>
    </lineage>
</organism>
<feature type="transmembrane region" description="Helical" evidence="10">
    <location>
        <begin position="148"/>
        <end position="171"/>
    </location>
</feature>
<protein>
    <recommendedName>
        <fullName evidence="10">Elongation of very long chain fatty acids protein</fullName>
        <ecNumber evidence="10">2.3.1.199</ecNumber>
    </recommendedName>
    <alternativeName>
        <fullName evidence="10">Very-long-chain 3-oxoacyl-CoA synthase</fullName>
    </alternativeName>
</protein>
<keyword evidence="6 10" id="KW-1133">Transmembrane helix</keyword>
<evidence type="ECO:0000256" key="9">
    <source>
        <dbReference type="ARBA" id="ARBA00023160"/>
    </source>
</evidence>
<evidence type="ECO:0000256" key="8">
    <source>
        <dbReference type="ARBA" id="ARBA00023136"/>
    </source>
</evidence>
<keyword evidence="4 10" id="KW-0812">Transmembrane</keyword>
<dbReference type="STRING" id="105785.A0A2J7Q2M7"/>
<evidence type="ECO:0000256" key="10">
    <source>
        <dbReference type="RuleBase" id="RU361115"/>
    </source>
</evidence>
<accession>A0A2J7Q2M7</accession>
<keyword evidence="7 10" id="KW-0443">Lipid metabolism</keyword>
<evidence type="ECO:0000256" key="5">
    <source>
        <dbReference type="ARBA" id="ARBA00022832"/>
    </source>
</evidence>
<evidence type="ECO:0000313" key="12">
    <source>
        <dbReference type="Proteomes" id="UP000235965"/>
    </source>
</evidence>
<name>A0A2J7Q2M7_9NEOP</name>
<feature type="transmembrane region" description="Helical" evidence="10">
    <location>
        <begin position="213"/>
        <end position="233"/>
    </location>
</feature>
<proteinExistence type="inferred from homology"/>
<keyword evidence="5 10" id="KW-0276">Fatty acid metabolism</keyword>
<evidence type="ECO:0000256" key="6">
    <source>
        <dbReference type="ARBA" id="ARBA00022989"/>
    </source>
</evidence>
<keyword evidence="8 10" id="KW-0472">Membrane</keyword>
<keyword evidence="3 10" id="KW-0808">Transferase</keyword>
<dbReference type="Proteomes" id="UP000235965">
    <property type="component" value="Unassembled WGS sequence"/>
</dbReference>
<dbReference type="AlphaFoldDB" id="A0A2J7Q2M7"/>
<dbReference type="EMBL" id="NEVH01019369">
    <property type="protein sequence ID" value="PNF22827.1"/>
    <property type="molecule type" value="Genomic_DNA"/>
</dbReference>
<evidence type="ECO:0000256" key="1">
    <source>
        <dbReference type="ARBA" id="ARBA00004141"/>
    </source>
</evidence>
<sequence length="243" mass="28188">MADTWFLMGSPAPILCIVASYLYFVLKLGPKLMASRKPLNMKPFLLAYNFSIAVLSLYVAVMIAAGGLVSHLIVEGCNPKQRSSEHTYKVHLCSWWYLMSKVVELTDTVVFVLRKKERQVSFLHVYHHASQVLFTWAYLKYLPGEQGIVVGFINSAIHVVMYFYYMVAAMGPKYQKYLWWKKYMTWIQLGQFVLILGYLIFTLASDCHLPRQLSILFSINTCILLGLFTNFYLQTYKKRKELD</sequence>
<dbReference type="PANTHER" id="PTHR11157">
    <property type="entry name" value="FATTY ACID ACYL TRANSFERASE-RELATED"/>
    <property type="match status" value="1"/>
</dbReference>
<keyword evidence="12" id="KW-1185">Reference proteome</keyword>
<dbReference type="GO" id="GO:0030148">
    <property type="term" value="P:sphingolipid biosynthetic process"/>
    <property type="evidence" value="ECO:0007669"/>
    <property type="project" value="TreeGrafter"/>
</dbReference>
<comment type="similarity">
    <text evidence="10">Belongs to the ELO family.</text>
</comment>
<dbReference type="InParanoid" id="A0A2J7Q2M7"/>
<dbReference type="GO" id="GO:0034625">
    <property type="term" value="P:fatty acid elongation, monounsaturated fatty acid"/>
    <property type="evidence" value="ECO:0007669"/>
    <property type="project" value="TreeGrafter"/>
</dbReference>
<comment type="catalytic activity">
    <reaction evidence="10">
        <text>a very-long-chain acyl-CoA + malonyl-CoA + H(+) = a very-long-chain 3-oxoacyl-CoA + CO2 + CoA</text>
        <dbReference type="Rhea" id="RHEA:32727"/>
        <dbReference type="ChEBI" id="CHEBI:15378"/>
        <dbReference type="ChEBI" id="CHEBI:16526"/>
        <dbReference type="ChEBI" id="CHEBI:57287"/>
        <dbReference type="ChEBI" id="CHEBI:57384"/>
        <dbReference type="ChEBI" id="CHEBI:90725"/>
        <dbReference type="ChEBI" id="CHEBI:90736"/>
        <dbReference type="EC" id="2.3.1.199"/>
    </reaction>
</comment>
<evidence type="ECO:0000256" key="3">
    <source>
        <dbReference type="ARBA" id="ARBA00022679"/>
    </source>
</evidence>
<dbReference type="PROSITE" id="PS01188">
    <property type="entry name" value="ELO"/>
    <property type="match status" value="1"/>
</dbReference>
<comment type="subcellular location">
    <subcellularLocation>
        <location evidence="1">Membrane</location>
        <topology evidence="1">Multi-pass membrane protein</topology>
    </subcellularLocation>
</comment>
<dbReference type="EC" id="2.3.1.199" evidence="10"/>
<comment type="caution">
    <text evidence="11">The sequence shown here is derived from an EMBL/GenBank/DDBJ whole genome shotgun (WGS) entry which is preliminary data.</text>
</comment>
<dbReference type="Pfam" id="PF01151">
    <property type="entry name" value="ELO"/>
    <property type="match status" value="1"/>
</dbReference>
<dbReference type="OrthoDB" id="434092at2759"/>
<feature type="transmembrane region" description="Helical" evidence="10">
    <location>
        <begin position="6"/>
        <end position="26"/>
    </location>
</feature>
<dbReference type="GO" id="GO:0005789">
    <property type="term" value="C:endoplasmic reticulum membrane"/>
    <property type="evidence" value="ECO:0007669"/>
    <property type="project" value="TreeGrafter"/>
</dbReference>
<evidence type="ECO:0000256" key="4">
    <source>
        <dbReference type="ARBA" id="ARBA00022692"/>
    </source>
</evidence>
<dbReference type="GO" id="GO:0034626">
    <property type="term" value="P:fatty acid elongation, polyunsaturated fatty acid"/>
    <property type="evidence" value="ECO:0007669"/>
    <property type="project" value="TreeGrafter"/>
</dbReference>
<dbReference type="GO" id="GO:0019367">
    <property type="term" value="P:fatty acid elongation, saturated fatty acid"/>
    <property type="evidence" value="ECO:0007669"/>
    <property type="project" value="TreeGrafter"/>
</dbReference>
<reference evidence="11 12" key="1">
    <citation type="submission" date="2017-12" db="EMBL/GenBank/DDBJ databases">
        <title>Hemimetabolous genomes reveal molecular basis of termite eusociality.</title>
        <authorList>
            <person name="Harrison M.C."/>
            <person name="Jongepier E."/>
            <person name="Robertson H.M."/>
            <person name="Arning N."/>
            <person name="Bitard-Feildel T."/>
            <person name="Chao H."/>
            <person name="Childers C.P."/>
            <person name="Dinh H."/>
            <person name="Doddapaneni H."/>
            <person name="Dugan S."/>
            <person name="Gowin J."/>
            <person name="Greiner C."/>
            <person name="Han Y."/>
            <person name="Hu H."/>
            <person name="Hughes D.S.T."/>
            <person name="Huylmans A.-K."/>
            <person name="Kemena C."/>
            <person name="Kremer L.P.M."/>
            <person name="Lee S.L."/>
            <person name="Lopez-Ezquerra A."/>
            <person name="Mallet L."/>
            <person name="Monroy-Kuhn J.M."/>
            <person name="Moser A."/>
            <person name="Murali S.C."/>
            <person name="Muzny D.M."/>
            <person name="Otani S."/>
            <person name="Piulachs M.-D."/>
            <person name="Poelchau M."/>
            <person name="Qu J."/>
            <person name="Schaub F."/>
            <person name="Wada-Katsumata A."/>
            <person name="Worley K.C."/>
            <person name="Xie Q."/>
            <person name="Ylla G."/>
            <person name="Poulsen M."/>
            <person name="Gibbs R.A."/>
            <person name="Schal C."/>
            <person name="Richards S."/>
            <person name="Belles X."/>
            <person name="Korb J."/>
            <person name="Bornberg-Bauer E."/>
        </authorList>
    </citation>
    <scope>NUCLEOTIDE SEQUENCE [LARGE SCALE GENOMIC DNA]</scope>
    <source>
        <tissue evidence="11">Whole body</tissue>
    </source>
</reference>
<evidence type="ECO:0000313" key="11">
    <source>
        <dbReference type="EMBL" id="PNF22827.1"/>
    </source>
</evidence>
<dbReference type="GO" id="GO:0042761">
    <property type="term" value="P:very long-chain fatty acid biosynthetic process"/>
    <property type="evidence" value="ECO:0007669"/>
    <property type="project" value="TreeGrafter"/>
</dbReference>
<feature type="transmembrane region" description="Helical" evidence="10">
    <location>
        <begin position="183"/>
        <end position="201"/>
    </location>
</feature>
<dbReference type="PANTHER" id="PTHR11157:SF103">
    <property type="entry name" value="ELONGATION OF VERY LONG CHAIN FATTY ACIDS PROTEIN"/>
    <property type="match status" value="1"/>
</dbReference>
<dbReference type="InterPro" id="IPR002076">
    <property type="entry name" value="ELO_fam"/>
</dbReference>
<evidence type="ECO:0000256" key="7">
    <source>
        <dbReference type="ARBA" id="ARBA00023098"/>
    </source>
</evidence>
<feature type="transmembrane region" description="Helical" evidence="10">
    <location>
        <begin position="46"/>
        <end position="74"/>
    </location>
</feature>